<evidence type="ECO:0000259" key="1">
    <source>
        <dbReference type="Pfam" id="PF12781"/>
    </source>
</evidence>
<proteinExistence type="predicted"/>
<dbReference type="Proteomes" id="UP000887578">
    <property type="component" value="Unplaced"/>
</dbReference>
<feature type="domain" description="Dynein heavy chain ATP-binding dynein motor region" evidence="1">
    <location>
        <begin position="21"/>
        <end position="67"/>
    </location>
</feature>
<accession>A0A914QQ18</accession>
<dbReference type="GO" id="GO:0005938">
    <property type="term" value="C:cell cortex"/>
    <property type="evidence" value="ECO:0007669"/>
    <property type="project" value="TreeGrafter"/>
</dbReference>
<evidence type="ECO:0000313" key="2">
    <source>
        <dbReference type="Proteomes" id="UP000887578"/>
    </source>
</evidence>
<evidence type="ECO:0000313" key="3">
    <source>
        <dbReference type="WBParaSite" id="PDA_v2.g5488.t1"/>
    </source>
</evidence>
<dbReference type="GO" id="GO:0005868">
    <property type="term" value="C:cytoplasmic dynein complex"/>
    <property type="evidence" value="ECO:0007669"/>
    <property type="project" value="TreeGrafter"/>
</dbReference>
<dbReference type="GO" id="GO:0031122">
    <property type="term" value="P:cytoplasmic microtubule organization"/>
    <property type="evidence" value="ECO:0007669"/>
    <property type="project" value="TreeGrafter"/>
</dbReference>
<dbReference type="GO" id="GO:0008569">
    <property type="term" value="F:minus-end-directed microtubule motor activity"/>
    <property type="evidence" value="ECO:0007669"/>
    <property type="project" value="TreeGrafter"/>
</dbReference>
<dbReference type="AlphaFoldDB" id="A0A914QQ18"/>
<dbReference type="GO" id="GO:0005881">
    <property type="term" value="C:cytoplasmic microtubule"/>
    <property type="evidence" value="ECO:0007669"/>
    <property type="project" value="TreeGrafter"/>
</dbReference>
<dbReference type="Gene3D" id="1.10.8.1220">
    <property type="match status" value="1"/>
</dbReference>
<name>A0A914QQ18_9BILA</name>
<dbReference type="GO" id="GO:0007097">
    <property type="term" value="P:nuclear migration"/>
    <property type="evidence" value="ECO:0007669"/>
    <property type="project" value="TreeGrafter"/>
</dbReference>
<dbReference type="Pfam" id="PF12781">
    <property type="entry name" value="AAA_9"/>
    <property type="match status" value="1"/>
</dbReference>
<dbReference type="GO" id="GO:0007018">
    <property type="term" value="P:microtubule-based movement"/>
    <property type="evidence" value="ECO:0007669"/>
    <property type="project" value="InterPro"/>
</dbReference>
<dbReference type="InterPro" id="IPR026983">
    <property type="entry name" value="DHC"/>
</dbReference>
<dbReference type="InterPro" id="IPR035706">
    <property type="entry name" value="AAA_9"/>
</dbReference>
<dbReference type="WBParaSite" id="PDA_v2.g5488.t1">
    <property type="protein sequence ID" value="PDA_v2.g5488.t1"/>
    <property type="gene ID" value="PDA_v2.g5488"/>
</dbReference>
<dbReference type="GO" id="GO:0007052">
    <property type="term" value="P:mitotic spindle organization"/>
    <property type="evidence" value="ECO:0007669"/>
    <property type="project" value="TreeGrafter"/>
</dbReference>
<keyword evidence="2" id="KW-1185">Reference proteome</keyword>
<sequence length="119" mass="13798">MMMVGKAEVPVIHENVQLQKNFTITRGSIEMLCLHKILESERPDIDEKRNDLLKLQGEFAVQLRELELVSQKYANLAHACSLVYLTLLHLDEVHFLYHYSVDFIIDIFDDVLKNSQLNG</sequence>
<dbReference type="PANTHER" id="PTHR10676">
    <property type="entry name" value="DYNEIN HEAVY CHAIN FAMILY PROTEIN"/>
    <property type="match status" value="1"/>
</dbReference>
<dbReference type="PANTHER" id="PTHR10676:SF314">
    <property type="entry name" value="CYTOPLASMIC DYNEIN 1 HEAVY CHAIN 1"/>
    <property type="match status" value="1"/>
</dbReference>
<protein>
    <submittedName>
        <fullName evidence="3">Dynein heavy chain ATP-binding dynein motor region domain-containing protein</fullName>
    </submittedName>
</protein>
<dbReference type="GO" id="GO:0051959">
    <property type="term" value="F:dynein light intermediate chain binding"/>
    <property type="evidence" value="ECO:0007669"/>
    <property type="project" value="InterPro"/>
</dbReference>
<organism evidence="2 3">
    <name type="scientific">Panagrolaimus davidi</name>
    <dbReference type="NCBI Taxonomy" id="227884"/>
    <lineage>
        <taxon>Eukaryota</taxon>
        <taxon>Metazoa</taxon>
        <taxon>Ecdysozoa</taxon>
        <taxon>Nematoda</taxon>
        <taxon>Chromadorea</taxon>
        <taxon>Rhabditida</taxon>
        <taxon>Tylenchina</taxon>
        <taxon>Panagrolaimomorpha</taxon>
        <taxon>Panagrolaimoidea</taxon>
        <taxon>Panagrolaimidae</taxon>
        <taxon>Panagrolaimus</taxon>
    </lineage>
</organism>
<reference evidence="3" key="1">
    <citation type="submission" date="2022-11" db="UniProtKB">
        <authorList>
            <consortium name="WormBaseParasite"/>
        </authorList>
    </citation>
    <scope>IDENTIFICATION</scope>
</reference>
<dbReference type="GO" id="GO:0045505">
    <property type="term" value="F:dynein intermediate chain binding"/>
    <property type="evidence" value="ECO:0007669"/>
    <property type="project" value="InterPro"/>
</dbReference>